<evidence type="ECO:0000256" key="1">
    <source>
        <dbReference type="SAM" id="MobiDB-lite"/>
    </source>
</evidence>
<feature type="region of interest" description="Disordered" evidence="1">
    <location>
        <begin position="1"/>
        <end position="20"/>
    </location>
</feature>
<dbReference type="Proteomes" id="UP001239445">
    <property type="component" value="Unassembled WGS sequence"/>
</dbReference>
<keyword evidence="3" id="KW-1185">Reference proteome</keyword>
<dbReference type="AlphaFoldDB" id="A0AAJ0BB89"/>
<comment type="caution">
    <text evidence="2">The sequence shown here is derived from an EMBL/GenBank/DDBJ whole genome shotgun (WGS) entry which is preliminary data.</text>
</comment>
<protein>
    <submittedName>
        <fullName evidence="2">Uncharacterized protein</fullName>
    </submittedName>
</protein>
<evidence type="ECO:0000313" key="2">
    <source>
        <dbReference type="EMBL" id="KAK1752751.1"/>
    </source>
</evidence>
<organism evidence="2 3">
    <name type="scientific">Echria macrotheca</name>
    <dbReference type="NCBI Taxonomy" id="438768"/>
    <lineage>
        <taxon>Eukaryota</taxon>
        <taxon>Fungi</taxon>
        <taxon>Dikarya</taxon>
        <taxon>Ascomycota</taxon>
        <taxon>Pezizomycotina</taxon>
        <taxon>Sordariomycetes</taxon>
        <taxon>Sordariomycetidae</taxon>
        <taxon>Sordariales</taxon>
        <taxon>Schizotheciaceae</taxon>
        <taxon>Echria</taxon>
    </lineage>
</organism>
<accession>A0AAJ0BB89</accession>
<reference evidence="2" key="1">
    <citation type="submission" date="2023-06" db="EMBL/GenBank/DDBJ databases">
        <title>Genome-scale phylogeny and comparative genomics of the fungal order Sordariales.</title>
        <authorList>
            <consortium name="Lawrence Berkeley National Laboratory"/>
            <person name="Hensen N."/>
            <person name="Bonometti L."/>
            <person name="Westerberg I."/>
            <person name="Brannstrom I.O."/>
            <person name="Guillou S."/>
            <person name="Cros-Aarteil S."/>
            <person name="Calhoun S."/>
            <person name="Haridas S."/>
            <person name="Kuo A."/>
            <person name="Mondo S."/>
            <person name="Pangilinan J."/>
            <person name="Riley R."/>
            <person name="Labutti K."/>
            <person name="Andreopoulos B."/>
            <person name="Lipzen A."/>
            <person name="Chen C."/>
            <person name="Yanf M."/>
            <person name="Daum C."/>
            <person name="Ng V."/>
            <person name="Clum A."/>
            <person name="Steindorff A."/>
            <person name="Ohm R."/>
            <person name="Martin F."/>
            <person name="Silar P."/>
            <person name="Natvig D."/>
            <person name="Lalanne C."/>
            <person name="Gautier V."/>
            <person name="Ament-Velasquez S.L."/>
            <person name="Kruys A."/>
            <person name="Hutchinson M.I."/>
            <person name="Powell A.J."/>
            <person name="Barry K."/>
            <person name="Miller A.N."/>
            <person name="Grigoriev I.V."/>
            <person name="Debuchy R."/>
            <person name="Gladieux P."/>
            <person name="Thoren M.H."/>
            <person name="Johannesson H."/>
        </authorList>
    </citation>
    <scope>NUCLEOTIDE SEQUENCE</scope>
    <source>
        <strain evidence="2">PSN4</strain>
    </source>
</reference>
<proteinExistence type="predicted"/>
<dbReference type="EMBL" id="MU839839">
    <property type="protein sequence ID" value="KAK1752751.1"/>
    <property type="molecule type" value="Genomic_DNA"/>
</dbReference>
<evidence type="ECO:0000313" key="3">
    <source>
        <dbReference type="Proteomes" id="UP001239445"/>
    </source>
</evidence>
<gene>
    <name evidence="2" type="ORF">QBC47DRAFT_463269</name>
</gene>
<sequence length="347" mass="37696">MGKLSQLFGIHKKPSPDAASLPTLSTELVLSPEPWQGNLPCVHGPTDGCNRHNPSREAIFFDPLLFPASSPAKPSGNHKPNGHYDKNPITISSSLPRTPEAGCLAPLPRVHKSVPYTLPFYHVHAIMSQLRSDTSPSESSLSALACEATTGSNPSLSWTARCVVDNHNSTSVDDATLLVEYALAFTVEADLGSWNESVAHGRAVAKAMLIGSGYRDFTPCRHFTLSFKSHRGEGKNHVRSAGVSFSRRVVGPNGKAEESKEEWRSEEDTVAEPTYCASCWTDTYISFRLVGNVVIVSIQVYKDLGAGAHPADPKWLTAARGVDIQRGPAEFGRMRMVFLEADQEEGQ</sequence>
<name>A0AAJ0BB89_9PEZI</name>